<organism evidence="2 3">
    <name type="scientific">Alloscardovia macacae</name>
    <dbReference type="NCBI Taxonomy" id="1160091"/>
    <lineage>
        <taxon>Bacteria</taxon>
        <taxon>Bacillati</taxon>
        <taxon>Actinomycetota</taxon>
        <taxon>Actinomycetes</taxon>
        <taxon>Bifidobacteriales</taxon>
        <taxon>Bifidobacteriaceae</taxon>
        <taxon>Alloscardovia</taxon>
    </lineage>
</organism>
<feature type="compositionally biased region" description="Acidic residues" evidence="1">
    <location>
        <begin position="10"/>
        <end position="20"/>
    </location>
</feature>
<gene>
    <name evidence="2" type="ORF">B9T39_06560</name>
</gene>
<name>A0A1Y2SX34_9BIFI</name>
<proteinExistence type="predicted"/>
<feature type="compositionally biased region" description="Basic and acidic residues" evidence="1">
    <location>
        <begin position="21"/>
        <end position="56"/>
    </location>
</feature>
<accession>A0A1Y2SX34</accession>
<feature type="region of interest" description="Disordered" evidence="1">
    <location>
        <begin position="1"/>
        <end position="79"/>
    </location>
</feature>
<comment type="caution">
    <text evidence="2">The sequence shown here is derived from an EMBL/GenBank/DDBJ whole genome shotgun (WGS) entry which is preliminary data.</text>
</comment>
<evidence type="ECO:0000313" key="2">
    <source>
        <dbReference type="EMBL" id="OTA28534.1"/>
    </source>
</evidence>
<dbReference type="Proteomes" id="UP000243540">
    <property type="component" value="Unassembled WGS sequence"/>
</dbReference>
<dbReference type="EMBL" id="NEKC01000015">
    <property type="protein sequence ID" value="OTA28534.1"/>
    <property type="molecule type" value="Genomic_DNA"/>
</dbReference>
<protein>
    <submittedName>
        <fullName evidence="2">Uncharacterized protein</fullName>
    </submittedName>
</protein>
<sequence>MVGAFRLPEPEPEDPEELERDDERADCEPRAEERADERSEERSMSSSRGLREDEVVRAITPSSLAKNTDLAARSRKPRN</sequence>
<evidence type="ECO:0000256" key="1">
    <source>
        <dbReference type="SAM" id="MobiDB-lite"/>
    </source>
</evidence>
<reference evidence="2 3" key="1">
    <citation type="submission" date="2017-04" db="EMBL/GenBank/DDBJ databases">
        <title>Draft genome sequences of Alloscardovia macacae UMA81211 and UMA81212 isolated from the feces of a rhesus macaque (Macaca mulatta).</title>
        <authorList>
            <person name="Albert K."/>
            <person name="Sela D.A."/>
        </authorList>
    </citation>
    <scope>NUCLEOTIDE SEQUENCE [LARGE SCALE GENOMIC DNA]</scope>
    <source>
        <strain evidence="2 3">UMA81212</strain>
    </source>
</reference>
<evidence type="ECO:0000313" key="3">
    <source>
        <dbReference type="Proteomes" id="UP000243540"/>
    </source>
</evidence>
<dbReference type="AlphaFoldDB" id="A0A1Y2SX34"/>